<gene>
    <name evidence="1" type="ORF">HPB48_013226</name>
</gene>
<protein>
    <submittedName>
        <fullName evidence="1">Uncharacterized protein</fullName>
    </submittedName>
</protein>
<accession>A0A9J6GZQ4</accession>
<dbReference type="EMBL" id="JABSTR010000010">
    <property type="protein sequence ID" value="KAH9379964.1"/>
    <property type="molecule type" value="Genomic_DNA"/>
</dbReference>
<reference evidence="1 2" key="1">
    <citation type="journal article" date="2020" name="Cell">
        <title>Large-Scale Comparative Analyses of Tick Genomes Elucidate Their Genetic Diversity and Vector Capacities.</title>
        <authorList>
            <consortium name="Tick Genome and Microbiome Consortium (TIGMIC)"/>
            <person name="Jia N."/>
            <person name="Wang J."/>
            <person name="Shi W."/>
            <person name="Du L."/>
            <person name="Sun Y."/>
            <person name="Zhan W."/>
            <person name="Jiang J.F."/>
            <person name="Wang Q."/>
            <person name="Zhang B."/>
            <person name="Ji P."/>
            <person name="Bell-Sakyi L."/>
            <person name="Cui X.M."/>
            <person name="Yuan T.T."/>
            <person name="Jiang B.G."/>
            <person name="Yang W.F."/>
            <person name="Lam T.T."/>
            <person name="Chang Q.C."/>
            <person name="Ding S.J."/>
            <person name="Wang X.J."/>
            <person name="Zhu J.G."/>
            <person name="Ruan X.D."/>
            <person name="Zhao L."/>
            <person name="Wei J.T."/>
            <person name="Ye R.Z."/>
            <person name="Que T.C."/>
            <person name="Du C.H."/>
            <person name="Zhou Y.H."/>
            <person name="Cheng J.X."/>
            <person name="Dai P.F."/>
            <person name="Guo W.B."/>
            <person name="Han X.H."/>
            <person name="Huang E.J."/>
            <person name="Li L.F."/>
            <person name="Wei W."/>
            <person name="Gao Y.C."/>
            <person name="Liu J.Z."/>
            <person name="Shao H.Z."/>
            <person name="Wang X."/>
            <person name="Wang C.C."/>
            <person name="Yang T.C."/>
            <person name="Huo Q.B."/>
            <person name="Li W."/>
            <person name="Chen H.Y."/>
            <person name="Chen S.E."/>
            <person name="Zhou L.G."/>
            <person name="Ni X.B."/>
            <person name="Tian J.H."/>
            <person name="Sheng Y."/>
            <person name="Liu T."/>
            <person name="Pan Y.S."/>
            <person name="Xia L.Y."/>
            <person name="Li J."/>
            <person name="Zhao F."/>
            <person name="Cao W.C."/>
        </authorList>
    </citation>
    <scope>NUCLEOTIDE SEQUENCE [LARGE SCALE GENOMIC DNA]</scope>
    <source>
        <strain evidence="1">HaeL-2018</strain>
    </source>
</reference>
<evidence type="ECO:0000313" key="2">
    <source>
        <dbReference type="Proteomes" id="UP000821853"/>
    </source>
</evidence>
<sequence>MLYNIDPEDNTAALRYRDHKLILGSSLNGSFDDRFFPTGGSRPCSDLDSLMERSKVGKGT</sequence>
<name>A0A9J6GZQ4_HAELO</name>
<dbReference type="Proteomes" id="UP000821853">
    <property type="component" value="Chromosome 8"/>
</dbReference>
<dbReference type="AlphaFoldDB" id="A0A9J6GZQ4"/>
<organism evidence="1 2">
    <name type="scientific">Haemaphysalis longicornis</name>
    <name type="common">Bush tick</name>
    <dbReference type="NCBI Taxonomy" id="44386"/>
    <lineage>
        <taxon>Eukaryota</taxon>
        <taxon>Metazoa</taxon>
        <taxon>Ecdysozoa</taxon>
        <taxon>Arthropoda</taxon>
        <taxon>Chelicerata</taxon>
        <taxon>Arachnida</taxon>
        <taxon>Acari</taxon>
        <taxon>Parasitiformes</taxon>
        <taxon>Ixodida</taxon>
        <taxon>Ixodoidea</taxon>
        <taxon>Ixodidae</taxon>
        <taxon>Haemaphysalinae</taxon>
        <taxon>Haemaphysalis</taxon>
    </lineage>
</organism>
<dbReference type="OrthoDB" id="103349at2759"/>
<comment type="caution">
    <text evidence="1">The sequence shown here is derived from an EMBL/GenBank/DDBJ whole genome shotgun (WGS) entry which is preliminary data.</text>
</comment>
<evidence type="ECO:0000313" key="1">
    <source>
        <dbReference type="EMBL" id="KAH9379964.1"/>
    </source>
</evidence>
<keyword evidence="2" id="KW-1185">Reference proteome</keyword>
<proteinExistence type="predicted"/>
<dbReference type="VEuPathDB" id="VectorBase:HLOH_053902"/>